<accession>A0ABY7QD22</accession>
<gene>
    <name evidence="2" type="ORF">O1G21_35530</name>
</gene>
<feature type="region of interest" description="Disordered" evidence="1">
    <location>
        <begin position="54"/>
        <end position="89"/>
    </location>
</feature>
<dbReference type="EMBL" id="CP115450">
    <property type="protein sequence ID" value="WBP90659.1"/>
    <property type="molecule type" value="Genomic_DNA"/>
</dbReference>
<evidence type="ECO:0008006" key="4">
    <source>
        <dbReference type="Google" id="ProtNLM"/>
    </source>
</evidence>
<name>A0ABY7QD22_9ACTN</name>
<keyword evidence="3" id="KW-1185">Reference proteome</keyword>
<feature type="compositionally biased region" description="Low complexity" evidence="1">
    <location>
        <begin position="59"/>
        <end position="68"/>
    </location>
</feature>
<dbReference type="RefSeq" id="WP_270149587.1">
    <property type="nucleotide sequence ID" value="NZ_CP115450.1"/>
</dbReference>
<protein>
    <recommendedName>
        <fullName evidence="4">Knr4/Smi1-like domain-containing protein</fullName>
    </recommendedName>
</protein>
<sequence>MDEPTTQYQSYSWQDEDGGQYIVLYPGDEETDEEGKARLRAMGARELAALRAEQEERAAGAAPGAARAGRGRRRSITIDLDNPTPLPGPQLDPEWLRTWCERTGAALTGFTRSFEARYGFPPGENALAPATDDSRRAADALGELLPVPPDLATLYGVIDQASLPDVDNGYFIHSPGAVTGHIREHGTPAIEGERLGLVFGSDGGGRLFATGHTGRVWKSTTASFDGDFELVAGTLEEFLDGIGRLIAGL</sequence>
<evidence type="ECO:0000313" key="2">
    <source>
        <dbReference type="EMBL" id="WBP90659.1"/>
    </source>
</evidence>
<proteinExistence type="predicted"/>
<evidence type="ECO:0000256" key="1">
    <source>
        <dbReference type="SAM" id="MobiDB-lite"/>
    </source>
</evidence>
<dbReference type="Proteomes" id="UP001212821">
    <property type="component" value="Chromosome"/>
</dbReference>
<evidence type="ECO:0000313" key="3">
    <source>
        <dbReference type="Proteomes" id="UP001212821"/>
    </source>
</evidence>
<organism evidence="2 3">
    <name type="scientific">Kitasatospora cathayae</name>
    <dbReference type="NCBI Taxonomy" id="3004092"/>
    <lineage>
        <taxon>Bacteria</taxon>
        <taxon>Bacillati</taxon>
        <taxon>Actinomycetota</taxon>
        <taxon>Actinomycetes</taxon>
        <taxon>Kitasatosporales</taxon>
        <taxon>Streptomycetaceae</taxon>
        <taxon>Kitasatospora</taxon>
    </lineage>
</organism>
<reference evidence="3" key="1">
    <citation type="submission" date="2022-12" db="EMBL/GenBank/DDBJ databases">
        <authorList>
            <person name="Mo P."/>
        </authorList>
    </citation>
    <scope>NUCLEOTIDE SEQUENCE [LARGE SCALE GENOMIC DNA]</scope>
    <source>
        <strain evidence="3">HUAS 3-15</strain>
    </source>
</reference>